<evidence type="ECO:0000256" key="2">
    <source>
        <dbReference type="ARBA" id="ARBA00022803"/>
    </source>
</evidence>
<dbReference type="PANTHER" id="PTHR44227">
    <property type="match status" value="1"/>
</dbReference>
<dbReference type="Gene3D" id="1.25.40.10">
    <property type="entry name" value="Tetratricopeptide repeat domain"/>
    <property type="match status" value="2"/>
</dbReference>
<evidence type="ECO:0000256" key="3">
    <source>
        <dbReference type="PROSITE-ProRule" id="PRU00339"/>
    </source>
</evidence>
<dbReference type="PANTHER" id="PTHR44227:SF3">
    <property type="entry name" value="PROTEIN O-MANNOSYL-TRANSFERASE TMTC4"/>
    <property type="match status" value="1"/>
</dbReference>
<proteinExistence type="predicted"/>
<evidence type="ECO:0000256" key="1">
    <source>
        <dbReference type="ARBA" id="ARBA00022737"/>
    </source>
</evidence>
<dbReference type="InterPro" id="IPR011990">
    <property type="entry name" value="TPR-like_helical_dom_sf"/>
</dbReference>
<keyword evidence="1" id="KW-0677">Repeat</keyword>
<name>A0ABW0HV64_9BACL</name>
<protein>
    <submittedName>
        <fullName evidence="4">Tetratricopeptide repeat protein</fullName>
    </submittedName>
</protein>
<dbReference type="PROSITE" id="PS50005">
    <property type="entry name" value="TPR"/>
    <property type="match status" value="2"/>
</dbReference>
<dbReference type="RefSeq" id="WP_378133475.1">
    <property type="nucleotide sequence ID" value="NZ_JBHSMI010000025.1"/>
</dbReference>
<sequence>MDGETCLREAYDAIFRGDFETAMRSFDQAILLEPNNAVYLHSGSITCARNGRLPQALAYARRSAELQPDNPSYLLHLHMLLSRQRVNEARVLLELPVPNLEEAAKLLKEAAQFDPLSSEARLMLGILYRMQRNYKLSLDSLRDALQLDPLNEETKRHLREVRAERRRAIKQQYSHYNSQRNW</sequence>
<reference evidence="5" key="1">
    <citation type="journal article" date="2019" name="Int. J. Syst. Evol. Microbiol.">
        <title>The Global Catalogue of Microorganisms (GCM) 10K type strain sequencing project: providing services to taxonomists for standard genome sequencing and annotation.</title>
        <authorList>
            <consortium name="The Broad Institute Genomics Platform"/>
            <consortium name="The Broad Institute Genome Sequencing Center for Infectious Disease"/>
            <person name="Wu L."/>
            <person name="Ma J."/>
        </authorList>
    </citation>
    <scope>NUCLEOTIDE SEQUENCE [LARGE SCALE GENOMIC DNA]</scope>
    <source>
        <strain evidence="5">CGMCC 1.18575</strain>
    </source>
</reference>
<comment type="caution">
    <text evidence="4">The sequence shown here is derived from an EMBL/GenBank/DDBJ whole genome shotgun (WGS) entry which is preliminary data.</text>
</comment>
<dbReference type="SMART" id="SM00028">
    <property type="entry name" value="TPR"/>
    <property type="match status" value="3"/>
</dbReference>
<dbReference type="Pfam" id="PF13432">
    <property type="entry name" value="TPR_16"/>
    <property type="match status" value="2"/>
</dbReference>
<accession>A0ABW0HV64</accession>
<dbReference type="InterPro" id="IPR052346">
    <property type="entry name" value="O-mannosyl-transferase_TMTC"/>
</dbReference>
<gene>
    <name evidence="4" type="ORF">ACFPOF_13640</name>
</gene>
<organism evidence="4 5">
    <name type="scientific">Cohnella soli</name>
    <dbReference type="NCBI Taxonomy" id="425005"/>
    <lineage>
        <taxon>Bacteria</taxon>
        <taxon>Bacillati</taxon>
        <taxon>Bacillota</taxon>
        <taxon>Bacilli</taxon>
        <taxon>Bacillales</taxon>
        <taxon>Paenibacillaceae</taxon>
        <taxon>Cohnella</taxon>
    </lineage>
</organism>
<keyword evidence="5" id="KW-1185">Reference proteome</keyword>
<dbReference type="SUPFAM" id="SSF48452">
    <property type="entry name" value="TPR-like"/>
    <property type="match status" value="1"/>
</dbReference>
<evidence type="ECO:0000313" key="4">
    <source>
        <dbReference type="EMBL" id="MFC5403782.1"/>
    </source>
</evidence>
<dbReference type="InterPro" id="IPR019734">
    <property type="entry name" value="TPR_rpt"/>
</dbReference>
<feature type="repeat" description="TPR" evidence="3">
    <location>
        <begin position="3"/>
        <end position="36"/>
    </location>
</feature>
<evidence type="ECO:0000313" key="5">
    <source>
        <dbReference type="Proteomes" id="UP001596113"/>
    </source>
</evidence>
<dbReference type="Proteomes" id="UP001596113">
    <property type="component" value="Unassembled WGS sequence"/>
</dbReference>
<keyword evidence="2 3" id="KW-0802">TPR repeat</keyword>
<feature type="repeat" description="TPR" evidence="3">
    <location>
        <begin position="118"/>
        <end position="151"/>
    </location>
</feature>
<dbReference type="EMBL" id="JBHSMI010000025">
    <property type="protein sequence ID" value="MFC5403782.1"/>
    <property type="molecule type" value="Genomic_DNA"/>
</dbReference>